<dbReference type="Pfam" id="PF18986">
    <property type="entry name" value="DUF5719"/>
    <property type="match status" value="1"/>
</dbReference>
<dbReference type="InterPro" id="IPR043777">
    <property type="entry name" value="DUF5719"/>
</dbReference>
<sequence length="507" mass="52567">MSKHSSGIKISRVSLGVASAILVVAVLAALSILSTGAAPWNGAMKAAAGISQQVSPKQLEQYCPSQMNLADTHSYGDSEFQATTGDITSRTRYVAMGSIFHAQVSDIADAQAENATVLGNTDQNSTDVITASAQSQKNATLFDTRILTTQDGTGAAGALMSWATRGDIVGVSSTSCIATGKRQQLLVPATTSGNTQQLVIANPSDRSISVSMEMWGTTGGPIAMATNSVISIGANKTAYVNLAAAAPKQEALYVSVTSSTSPIATVVRSISMDGLTPHGSDFVVPQHAMACHSVIPMDAHDADSAHIMLFGHADSDVRLKWITKNGAKDAAKQHLDADKVQVVDLHHAPQHTVGVAIESNEPVAATGRMVQNGKDGQQDFACMNAATGFTQAAVAIPEEAGGSVELSNPANRKVKATVESIGVDGMVASTEHVTLNASGGTSIDLDDLGDNLIAVHVYGDDPVAWGVVTNSKAVDEAQYAGIGYLQATDFNIAKQTVTAHSDLNLVR</sequence>
<reference evidence="1 2" key="1">
    <citation type="submission" date="2014-03" db="EMBL/GenBank/DDBJ databases">
        <title>Genomics of Bifidobacteria.</title>
        <authorList>
            <person name="Ventura M."/>
            <person name="Milani C."/>
            <person name="Lugli G.A."/>
        </authorList>
    </citation>
    <scope>NUCLEOTIDE SEQUENCE [LARGE SCALE GENOMIC DNA]</scope>
    <source>
        <strain evidence="1 2">LMG 11591</strain>
    </source>
</reference>
<evidence type="ECO:0000313" key="2">
    <source>
        <dbReference type="Proteomes" id="UP000029052"/>
    </source>
</evidence>
<accession>A0A087BCI4</accession>
<comment type="caution">
    <text evidence="1">The sequence shown here is derived from an EMBL/GenBank/DDBJ whole genome shotgun (WGS) entry which is preliminary data.</text>
</comment>
<evidence type="ECO:0000313" key="1">
    <source>
        <dbReference type="EMBL" id="KFI68734.1"/>
    </source>
</evidence>
<dbReference type="EMBL" id="JGZB01000003">
    <property type="protein sequence ID" value="KFI68734.1"/>
    <property type="molecule type" value="Genomic_DNA"/>
</dbReference>
<dbReference type="Proteomes" id="UP000029052">
    <property type="component" value="Unassembled WGS sequence"/>
</dbReference>
<proteinExistence type="predicted"/>
<dbReference type="STRING" id="1692.BMAGN_0606"/>
<gene>
    <name evidence="1" type="ORF">BMAGN_0606</name>
</gene>
<keyword evidence="2" id="KW-1185">Reference proteome</keyword>
<dbReference type="AlphaFoldDB" id="A0A087BCI4"/>
<dbReference type="RefSeq" id="WP_034250293.1">
    <property type="nucleotide sequence ID" value="NZ_JGZB01000003.1"/>
</dbReference>
<organism evidence="1 2">
    <name type="scientific">Bifidobacterium magnum</name>
    <dbReference type="NCBI Taxonomy" id="1692"/>
    <lineage>
        <taxon>Bacteria</taxon>
        <taxon>Bacillati</taxon>
        <taxon>Actinomycetota</taxon>
        <taxon>Actinomycetes</taxon>
        <taxon>Bifidobacteriales</taxon>
        <taxon>Bifidobacteriaceae</taxon>
        <taxon>Bifidobacterium</taxon>
    </lineage>
</organism>
<dbReference type="eggNOG" id="ENOG5032YJZ">
    <property type="taxonomic scope" value="Bacteria"/>
</dbReference>
<protein>
    <recommendedName>
        <fullName evidence="3">Organic solvents resistance ABC transporter permease</fullName>
    </recommendedName>
</protein>
<name>A0A087BCI4_9BIFI</name>
<evidence type="ECO:0008006" key="3">
    <source>
        <dbReference type="Google" id="ProtNLM"/>
    </source>
</evidence>